<dbReference type="PROSITE" id="PS50005">
    <property type="entry name" value="TPR"/>
    <property type="match status" value="1"/>
</dbReference>
<keyword evidence="2 3" id="KW-0802">TPR repeat</keyword>
<reference evidence="4 5" key="1">
    <citation type="submission" date="2024-01" db="EMBL/GenBank/DDBJ databases">
        <title>Genome assemblies of Stephania.</title>
        <authorList>
            <person name="Yang L."/>
        </authorList>
    </citation>
    <scope>NUCLEOTIDE SEQUENCE [LARGE SCALE GENOMIC DNA]</scope>
    <source>
        <strain evidence="4">JXDWG</strain>
        <tissue evidence="4">Leaf</tissue>
    </source>
</reference>
<keyword evidence="1" id="KW-0677">Repeat</keyword>
<comment type="caution">
    <text evidence="4">The sequence shown here is derived from an EMBL/GenBank/DDBJ whole genome shotgun (WGS) entry which is preliminary data.</text>
</comment>
<feature type="repeat" description="TPR" evidence="3">
    <location>
        <begin position="166"/>
        <end position="199"/>
    </location>
</feature>
<sequence length="240" mass="26434">MVWDIVLQIFLLLLGLIMLLSSTGIPKRALSGLRLRNRAGIQAKRHFVLGAQHLARARAAPNRPTALNLAKDAIAEADKALSIDPKDAASHILKALALEFQGRKTSALKSIDAALAHPAVKSLSDRERGDSLFKRAELQMGVNRRRRLDLAVEDLVESVRLSPENAKAYCLLGECYEKREEAEAARKAYGEARRVDPMSVAAREGLIRLGASGVLLLIEIEKMRNLDRKLTVEDVLVFGN</sequence>
<dbReference type="PANTHER" id="PTHR44858:SF1">
    <property type="entry name" value="UDP-N-ACETYLGLUCOSAMINE--PEPTIDE N-ACETYLGLUCOSAMINYLTRANSFERASE SPINDLY-RELATED"/>
    <property type="match status" value="1"/>
</dbReference>
<evidence type="ECO:0000256" key="2">
    <source>
        <dbReference type="ARBA" id="ARBA00022803"/>
    </source>
</evidence>
<dbReference type="InterPro" id="IPR050498">
    <property type="entry name" value="Ycf3"/>
</dbReference>
<dbReference type="PANTHER" id="PTHR44858">
    <property type="entry name" value="TETRATRICOPEPTIDE REPEAT PROTEIN 6"/>
    <property type="match status" value="1"/>
</dbReference>
<dbReference type="InterPro" id="IPR011990">
    <property type="entry name" value="TPR-like_helical_dom_sf"/>
</dbReference>
<dbReference type="AlphaFoldDB" id="A0AAP0LAP0"/>
<proteinExistence type="predicted"/>
<dbReference type="SUPFAM" id="SSF48452">
    <property type="entry name" value="TPR-like"/>
    <property type="match status" value="1"/>
</dbReference>
<dbReference type="InterPro" id="IPR019734">
    <property type="entry name" value="TPR_rpt"/>
</dbReference>
<keyword evidence="5" id="KW-1185">Reference proteome</keyword>
<dbReference type="Pfam" id="PF13432">
    <property type="entry name" value="TPR_16"/>
    <property type="match status" value="1"/>
</dbReference>
<evidence type="ECO:0000256" key="3">
    <source>
        <dbReference type="PROSITE-ProRule" id="PRU00339"/>
    </source>
</evidence>
<gene>
    <name evidence="4" type="ORF">Scep_000870</name>
</gene>
<dbReference type="Gene3D" id="1.25.40.10">
    <property type="entry name" value="Tetratricopeptide repeat domain"/>
    <property type="match status" value="2"/>
</dbReference>
<dbReference type="EMBL" id="JBBNAG010000001">
    <property type="protein sequence ID" value="KAK9165679.1"/>
    <property type="molecule type" value="Genomic_DNA"/>
</dbReference>
<evidence type="ECO:0000313" key="4">
    <source>
        <dbReference type="EMBL" id="KAK9165679.1"/>
    </source>
</evidence>
<dbReference type="SMART" id="SM00028">
    <property type="entry name" value="TPR"/>
    <property type="match status" value="3"/>
</dbReference>
<organism evidence="4 5">
    <name type="scientific">Stephania cephalantha</name>
    <dbReference type="NCBI Taxonomy" id="152367"/>
    <lineage>
        <taxon>Eukaryota</taxon>
        <taxon>Viridiplantae</taxon>
        <taxon>Streptophyta</taxon>
        <taxon>Embryophyta</taxon>
        <taxon>Tracheophyta</taxon>
        <taxon>Spermatophyta</taxon>
        <taxon>Magnoliopsida</taxon>
        <taxon>Ranunculales</taxon>
        <taxon>Menispermaceae</taxon>
        <taxon>Menispermoideae</taxon>
        <taxon>Cissampelideae</taxon>
        <taxon>Stephania</taxon>
    </lineage>
</organism>
<accession>A0AAP0LAP0</accession>
<name>A0AAP0LAP0_9MAGN</name>
<dbReference type="Proteomes" id="UP001419268">
    <property type="component" value="Unassembled WGS sequence"/>
</dbReference>
<evidence type="ECO:0000313" key="5">
    <source>
        <dbReference type="Proteomes" id="UP001419268"/>
    </source>
</evidence>
<evidence type="ECO:0000256" key="1">
    <source>
        <dbReference type="ARBA" id="ARBA00022737"/>
    </source>
</evidence>
<protein>
    <submittedName>
        <fullName evidence="4">Uncharacterized protein</fullName>
    </submittedName>
</protein>